<dbReference type="Proteomes" id="UP000694888">
    <property type="component" value="Unplaced"/>
</dbReference>
<feature type="signal peptide" evidence="1">
    <location>
        <begin position="1"/>
        <end position="25"/>
    </location>
</feature>
<name>A0ABM1A2V8_APLCA</name>
<organism evidence="2 3">
    <name type="scientific">Aplysia californica</name>
    <name type="common">California sea hare</name>
    <dbReference type="NCBI Taxonomy" id="6500"/>
    <lineage>
        <taxon>Eukaryota</taxon>
        <taxon>Metazoa</taxon>
        <taxon>Spiralia</taxon>
        <taxon>Lophotrochozoa</taxon>
        <taxon>Mollusca</taxon>
        <taxon>Gastropoda</taxon>
        <taxon>Heterobranchia</taxon>
        <taxon>Euthyneura</taxon>
        <taxon>Tectipleura</taxon>
        <taxon>Aplysiida</taxon>
        <taxon>Aplysioidea</taxon>
        <taxon>Aplysiidae</taxon>
        <taxon>Aplysia</taxon>
    </lineage>
</organism>
<dbReference type="GeneID" id="101857653"/>
<feature type="chain" id="PRO_5045074291" evidence="1">
    <location>
        <begin position="26"/>
        <end position="98"/>
    </location>
</feature>
<keyword evidence="1" id="KW-0732">Signal</keyword>
<evidence type="ECO:0000313" key="2">
    <source>
        <dbReference type="Proteomes" id="UP000694888"/>
    </source>
</evidence>
<reference evidence="3" key="1">
    <citation type="submission" date="2025-08" db="UniProtKB">
        <authorList>
            <consortium name="RefSeq"/>
        </authorList>
    </citation>
    <scope>IDENTIFICATION</scope>
</reference>
<protein>
    <submittedName>
        <fullName evidence="3">Sodium-influx-stimulating peptide</fullName>
    </submittedName>
</protein>
<gene>
    <name evidence="3" type="primary">LOC101857653</name>
</gene>
<accession>A0ABM1A2V8</accession>
<evidence type="ECO:0000313" key="3">
    <source>
        <dbReference type="RefSeq" id="XP_012939725.1"/>
    </source>
</evidence>
<proteinExistence type="predicted"/>
<evidence type="ECO:0000256" key="1">
    <source>
        <dbReference type="SAM" id="SignalP"/>
    </source>
</evidence>
<dbReference type="RefSeq" id="XP_012939725.1">
    <property type="nucleotide sequence ID" value="XM_013084271.2"/>
</dbReference>
<sequence length="98" mass="10922">MRSSLVSRVLLVQLVALLLVGLAVGSPARLLKRLNSNELSLCDTDEFISDVCYQCSTAHAADFLMVYKFCCSPERNEMRTYCSGIYTKPPKRGGLWLS</sequence>
<keyword evidence="2" id="KW-1185">Reference proteome</keyword>